<sequence length="931" mass="105743">MESLRKSFKSHGSHKHTRKISAGGGGEEQKHEELPILLEYDDGVKKSLDSGDTREFSGNNNGNMSQNTGGGSRDVELVLQPDGTKIWRESSYDFWKEDGPVAGDGGNASQSSGAKDGYYFLQRPQGLEDPPSNLIGQFLNKQRAAGEILLDMDLEMDELRHDRSLLPSITENPTTRQVSEREPKVSFQEHPSSNRVEIESVRQWYNESLDEDHPHHQHSRLSANLSGGGGGGGVLRCSSNALFQRTSGLLRIRSKSRLMDPPPEEQDRRSGRVMKSGQLKSGMLGKAEDDEYDPLEEDLPNEFKKANFSTLTVLQWISLILIVAAFVCTISIPVFRSRILWHLHLWKWEVLILVLICGRLVSGWGIRIVVFFIERNFVLRKRVLYFVYGVRKAVQNCLWLGLVLIAWHFMFDKKVEEHTKSGTLVYVTKILVCLLVGTLIWLVKTLLVKVLASSFHVSTFFDRIQESLFNQYVIETLSGPPLIEIQNKQEEEDRVMTEVHRLQNAGATMPADLRATAFPMSKSGTVIGSGGLQRSSLIGKSFKFSGPVSKKQDNGITIEDLHKLNQKNISAWNMKRLMNIVRHGFLSTLDEQILDSTHGDDSAMQIRSEIEAKTAARKIFNNMAKLGSKYIYPEDLMRFVREDEALKTMSLFEGAIESKRISKSALKKWVVNAFRERKALSLTLNDTKTAVNKLHHIVNIIVGGIIVVIWLLILGIATTQFLVVMSSQLLLVAFVFGNTCKTTFEAIIFLFVMHPYDVGDRCEVDGVQMIVEEMNILTTVFLRYDSQKIIYPNSVLSTMPISNYYRSPDMGDAIEFCIHISTPVEKIACMRERIVRYIENKKDHWHPAPTVILKDVEDMNRLKMAVWLTHRMNHQDMGTRWARRALLVEEMLKIFRELNIEYRMLPLDINVQKMPTIASTRLPSNWAACIN</sequence>
<dbReference type="GO" id="GO:0006820">
    <property type="term" value="P:monoatomic anion transport"/>
    <property type="evidence" value="ECO:0007669"/>
    <property type="project" value="TreeGrafter"/>
</dbReference>
<dbReference type="SUPFAM" id="SSF50182">
    <property type="entry name" value="Sm-like ribonucleoproteins"/>
    <property type="match status" value="1"/>
</dbReference>
<keyword evidence="12" id="KW-1185">Reference proteome</keyword>
<accession>A0A834ZK49</accession>
<comment type="caution">
    <text evidence="11">The sequence shown here is derived from an EMBL/GenBank/DDBJ whole genome shotgun (WGS) entry which is preliminary data.</text>
</comment>
<evidence type="ECO:0000313" key="12">
    <source>
        <dbReference type="Proteomes" id="UP000655225"/>
    </source>
</evidence>
<dbReference type="PANTHER" id="PTHR31618">
    <property type="entry name" value="MECHANOSENSITIVE ION CHANNEL PROTEIN 5"/>
    <property type="match status" value="1"/>
</dbReference>
<feature type="transmembrane region" description="Helical" evidence="9">
    <location>
        <begin position="313"/>
        <end position="335"/>
    </location>
</feature>
<dbReference type="EMBL" id="JABCRI010000005">
    <property type="protein sequence ID" value="KAF8406673.1"/>
    <property type="molecule type" value="Genomic_DNA"/>
</dbReference>
<dbReference type="AlphaFoldDB" id="A0A834ZK49"/>
<evidence type="ECO:0000256" key="4">
    <source>
        <dbReference type="ARBA" id="ARBA00022692"/>
    </source>
</evidence>
<organism evidence="11 12">
    <name type="scientific">Tetracentron sinense</name>
    <name type="common">Spur-leaf</name>
    <dbReference type="NCBI Taxonomy" id="13715"/>
    <lineage>
        <taxon>Eukaryota</taxon>
        <taxon>Viridiplantae</taxon>
        <taxon>Streptophyta</taxon>
        <taxon>Embryophyta</taxon>
        <taxon>Tracheophyta</taxon>
        <taxon>Spermatophyta</taxon>
        <taxon>Magnoliopsida</taxon>
        <taxon>Trochodendrales</taxon>
        <taxon>Trochodendraceae</taxon>
        <taxon>Tetracentron</taxon>
    </lineage>
</organism>
<name>A0A834ZK49_TETSI</name>
<dbReference type="GO" id="GO:0005886">
    <property type="term" value="C:plasma membrane"/>
    <property type="evidence" value="ECO:0007669"/>
    <property type="project" value="UniProtKB-UniRule"/>
</dbReference>
<evidence type="ECO:0000256" key="5">
    <source>
        <dbReference type="ARBA" id="ARBA00022989"/>
    </source>
</evidence>
<evidence type="ECO:0000313" key="11">
    <source>
        <dbReference type="EMBL" id="KAF8406673.1"/>
    </source>
</evidence>
<keyword evidence="4 9" id="KW-0812">Transmembrane</keyword>
<evidence type="ECO:0000256" key="9">
    <source>
        <dbReference type="SAM" id="Phobius"/>
    </source>
</evidence>
<dbReference type="Proteomes" id="UP000655225">
    <property type="component" value="Unassembled WGS sequence"/>
</dbReference>
<comment type="subcellular location">
    <subcellularLocation>
        <location evidence="1">Membrane</location>
        <topology evidence="1">Multi-pass membrane protein</topology>
    </subcellularLocation>
</comment>
<feature type="compositionally biased region" description="Basic and acidic residues" evidence="8">
    <location>
        <begin position="42"/>
        <end position="55"/>
    </location>
</feature>
<dbReference type="PANTHER" id="PTHR31618:SF1">
    <property type="entry name" value="EF-HAND DOMAIN-CONTAINING PROTEIN"/>
    <property type="match status" value="1"/>
</dbReference>
<keyword evidence="3" id="KW-0813">Transport</keyword>
<feature type="transmembrane region" description="Helical" evidence="9">
    <location>
        <begin position="423"/>
        <end position="443"/>
    </location>
</feature>
<dbReference type="OrthoDB" id="544685at2759"/>
<dbReference type="Pfam" id="PF00924">
    <property type="entry name" value="MS_channel_2nd"/>
    <property type="match status" value="1"/>
</dbReference>
<evidence type="ECO:0000256" key="1">
    <source>
        <dbReference type="ARBA" id="ARBA00004141"/>
    </source>
</evidence>
<reference evidence="11 12" key="1">
    <citation type="submission" date="2020-04" db="EMBL/GenBank/DDBJ databases">
        <title>Plant Genome Project.</title>
        <authorList>
            <person name="Zhang R.-G."/>
        </authorList>
    </citation>
    <scope>NUCLEOTIDE SEQUENCE [LARGE SCALE GENOMIC DNA]</scope>
    <source>
        <strain evidence="11">YNK0</strain>
        <tissue evidence="11">Leaf</tissue>
    </source>
</reference>
<dbReference type="GO" id="GO:0050982">
    <property type="term" value="P:detection of mechanical stimulus"/>
    <property type="evidence" value="ECO:0007669"/>
    <property type="project" value="UniProtKB-ARBA"/>
</dbReference>
<keyword evidence="5 9" id="KW-1133">Transmembrane helix</keyword>
<proteinExistence type="inferred from homology"/>
<dbReference type="OMA" id="CMRERIV"/>
<comment type="similarity">
    <text evidence="2 7">Belongs to the MscS (TC 1.A.23) family.</text>
</comment>
<feature type="transmembrane region" description="Helical" evidence="9">
    <location>
        <begin position="697"/>
        <end position="723"/>
    </location>
</feature>
<dbReference type="InterPro" id="IPR006685">
    <property type="entry name" value="MscS_channel_2nd"/>
</dbReference>
<evidence type="ECO:0000256" key="6">
    <source>
        <dbReference type="ARBA" id="ARBA00023136"/>
    </source>
</evidence>
<feature type="transmembrane region" description="Helical" evidence="9">
    <location>
        <begin position="393"/>
        <end position="411"/>
    </location>
</feature>
<gene>
    <name evidence="11" type="ORF">HHK36_008763</name>
</gene>
<dbReference type="PIRSF" id="PIRSF017209">
    <property type="entry name" value="Memb_At2g17000_prd"/>
    <property type="match status" value="1"/>
</dbReference>
<dbReference type="Gene3D" id="2.30.30.60">
    <property type="match status" value="1"/>
</dbReference>
<feature type="region of interest" description="Disordered" evidence="8">
    <location>
        <begin position="171"/>
        <end position="193"/>
    </location>
</feature>
<dbReference type="InterPro" id="IPR023408">
    <property type="entry name" value="MscS_beta-dom_sf"/>
</dbReference>
<evidence type="ECO:0000256" key="3">
    <source>
        <dbReference type="ARBA" id="ARBA00022448"/>
    </source>
</evidence>
<dbReference type="FunFam" id="2.30.30.60:FF:000003">
    <property type="entry name" value="Predicted mechanosensitive ion channel"/>
    <property type="match status" value="1"/>
</dbReference>
<feature type="compositionally biased region" description="Polar residues" evidence="8">
    <location>
        <begin position="56"/>
        <end position="67"/>
    </location>
</feature>
<evidence type="ECO:0000256" key="8">
    <source>
        <dbReference type="SAM" id="MobiDB-lite"/>
    </source>
</evidence>
<feature type="transmembrane region" description="Helical" evidence="9">
    <location>
        <begin position="729"/>
        <end position="752"/>
    </location>
</feature>
<feature type="transmembrane region" description="Helical" evidence="9">
    <location>
        <begin position="350"/>
        <end position="373"/>
    </location>
</feature>
<feature type="region of interest" description="Disordered" evidence="8">
    <location>
        <begin position="1"/>
        <end position="74"/>
    </location>
</feature>
<keyword evidence="6 7" id="KW-0472">Membrane</keyword>
<dbReference type="InterPro" id="IPR010920">
    <property type="entry name" value="LSM_dom_sf"/>
</dbReference>
<feature type="compositionally biased region" description="Basic residues" evidence="8">
    <location>
        <begin position="1"/>
        <end position="19"/>
    </location>
</feature>
<evidence type="ECO:0000256" key="2">
    <source>
        <dbReference type="ARBA" id="ARBA00008017"/>
    </source>
</evidence>
<protein>
    <recommendedName>
        <fullName evidence="7">Mechanosensitive ion channel protein</fullName>
    </recommendedName>
</protein>
<dbReference type="GO" id="GO:0008381">
    <property type="term" value="F:mechanosensitive monoatomic ion channel activity"/>
    <property type="evidence" value="ECO:0007669"/>
    <property type="project" value="TreeGrafter"/>
</dbReference>
<dbReference type="InterPro" id="IPR016688">
    <property type="entry name" value="MscS-like_plants/fungi"/>
</dbReference>
<evidence type="ECO:0000259" key="10">
    <source>
        <dbReference type="Pfam" id="PF00924"/>
    </source>
</evidence>
<feature type="domain" description="Mechanosensitive ion channel MscS" evidence="10">
    <location>
        <begin position="748"/>
        <end position="805"/>
    </location>
</feature>
<evidence type="ECO:0000256" key="7">
    <source>
        <dbReference type="PIRNR" id="PIRNR017209"/>
    </source>
</evidence>